<protein>
    <submittedName>
        <fullName evidence="8">Pantothenate transporter</fullName>
    </submittedName>
</protein>
<evidence type="ECO:0000256" key="2">
    <source>
        <dbReference type="ARBA" id="ARBA00022448"/>
    </source>
</evidence>
<keyword evidence="3 7" id="KW-0812">Transmembrane</keyword>
<dbReference type="EMBL" id="BCWF01000042">
    <property type="protein sequence ID" value="GAT31353.1"/>
    <property type="molecule type" value="Genomic_DNA"/>
</dbReference>
<organism evidence="8 9">
    <name type="scientific">Aspergillus kawachii</name>
    <name type="common">White koji mold</name>
    <name type="synonym">Aspergillus awamori var. kawachi</name>
    <dbReference type="NCBI Taxonomy" id="1069201"/>
    <lineage>
        <taxon>Eukaryota</taxon>
        <taxon>Fungi</taxon>
        <taxon>Dikarya</taxon>
        <taxon>Ascomycota</taxon>
        <taxon>Pezizomycotina</taxon>
        <taxon>Eurotiomycetes</taxon>
        <taxon>Eurotiomycetidae</taxon>
        <taxon>Eurotiales</taxon>
        <taxon>Aspergillaceae</taxon>
        <taxon>Aspergillus</taxon>
        <taxon>Aspergillus subgen. Circumdati</taxon>
    </lineage>
</organism>
<feature type="transmembrane region" description="Helical" evidence="7">
    <location>
        <begin position="53"/>
        <end position="73"/>
    </location>
</feature>
<dbReference type="VEuPathDB" id="FungiDB:ASPFODRAFT_84069"/>
<sequence length="286" mass="31986">MQYIIGSWYRKDELAKRSCIFHTSSGIASMFSGYLMDAVFHLGGRGGLKGWQWLFLIDGIISIPVAISGFFILPDVPEISSPFYLSEQEVKLAQKRMQFEGRKDREPYLKDSTNPVYSVGQINAYPTTTNAVQVVTTLIYASVWNIPTGWKWTCYILSGAGYGLSGLCMAWAHEICTDDNEERALVVGSMNEMAYVFQAWLPLVVWQQVDAPRYRKGFITVTIMSVILIISTVVTWRLQVWEGKRPKNVQAEVVDGGGRSESEGDDSSRDDGRVEGVVDGGLVRKV</sequence>
<dbReference type="PANTHER" id="PTHR43791">
    <property type="entry name" value="PERMEASE-RELATED"/>
    <property type="match status" value="1"/>
</dbReference>
<evidence type="ECO:0000256" key="3">
    <source>
        <dbReference type="ARBA" id="ARBA00022692"/>
    </source>
</evidence>
<reference evidence="9" key="2">
    <citation type="submission" date="2016-02" db="EMBL/GenBank/DDBJ databases">
        <title>Genome sequencing of Aspergillus luchuensis NBRC 4314.</title>
        <authorList>
            <person name="Yamada O."/>
        </authorList>
    </citation>
    <scope>NUCLEOTIDE SEQUENCE [LARGE SCALE GENOMIC DNA]</scope>
    <source>
        <strain evidence="9">RIB 2604</strain>
    </source>
</reference>
<dbReference type="Proteomes" id="UP000075230">
    <property type="component" value="Unassembled WGS sequence"/>
</dbReference>
<dbReference type="GO" id="GO:0022857">
    <property type="term" value="F:transmembrane transporter activity"/>
    <property type="evidence" value="ECO:0007669"/>
    <property type="project" value="TreeGrafter"/>
</dbReference>
<keyword evidence="2" id="KW-0813">Transport</keyword>
<gene>
    <name evidence="8" type="ORF">RIB2604_04300840</name>
</gene>
<comment type="subcellular location">
    <subcellularLocation>
        <location evidence="1">Membrane</location>
        <topology evidence="1">Multi-pass membrane protein</topology>
    </subcellularLocation>
</comment>
<dbReference type="SUPFAM" id="SSF103473">
    <property type="entry name" value="MFS general substrate transporter"/>
    <property type="match status" value="1"/>
</dbReference>
<evidence type="ECO:0000313" key="9">
    <source>
        <dbReference type="Proteomes" id="UP000075230"/>
    </source>
</evidence>
<dbReference type="AlphaFoldDB" id="A0A146G3D1"/>
<reference evidence="8 9" key="1">
    <citation type="journal article" date="2016" name="DNA Res.">
        <title>Genome sequence of Aspergillus luchuensis NBRC 4314.</title>
        <authorList>
            <person name="Yamada O."/>
            <person name="Machida M."/>
            <person name="Hosoyama A."/>
            <person name="Goto M."/>
            <person name="Takahashi T."/>
            <person name="Futagami T."/>
            <person name="Yamagata Y."/>
            <person name="Takeuchi M."/>
            <person name="Kobayashi T."/>
            <person name="Koike H."/>
            <person name="Abe K."/>
            <person name="Asai K."/>
            <person name="Arita M."/>
            <person name="Fujita N."/>
            <person name="Fukuda K."/>
            <person name="Higa K."/>
            <person name="Horikawa H."/>
            <person name="Ishikawa T."/>
            <person name="Jinno K."/>
            <person name="Kato Y."/>
            <person name="Kirimura K."/>
            <person name="Mizutani O."/>
            <person name="Nakasone K."/>
            <person name="Sano M."/>
            <person name="Shiraishi Y."/>
            <person name="Tsukahara M."/>
            <person name="Gomi K."/>
        </authorList>
    </citation>
    <scope>NUCLEOTIDE SEQUENCE [LARGE SCALE GENOMIC DNA]</scope>
    <source>
        <strain evidence="8 9">RIB 2604</strain>
    </source>
</reference>
<feature type="transmembrane region" description="Helical" evidence="7">
    <location>
        <begin position="218"/>
        <end position="238"/>
    </location>
</feature>
<accession>A0A146G3D1</accession>
<dbReference type="InterPro" id="IPR036259">
    <property type="entry name" value="MFS_trans_sf"/>
</dbReference>
<keyword evidence="5 7" id="KW-0472">Membrane</keyword>
<keyword evidence="4 7" id="KW-1133">Transmembrane helix</keyword>
<dbReference type="PANTHER" id="PTHR43791:SF39">
    <property type="entry name" value="TRANSPORTER LIZ1_SEO1, PUTATIVE (AFU_ORTHOLOGUE AFUA_3G00980)-RELATED"/>
    <property type="match status" value="1"/>
</dbReference>
<feature type="compositionally biased region" description="Basic and acidic residues" evidence="6">
    <location>
        <begin position="258"/>
        <end position="276"/>
    </location>
</feature>
<evidence type="ECO:0000256" key="7">
    <source>
        <dbReference type="SAM" id="Phobius"/>
    </source>
</evidence>
<feature type="region of interest" description="Disordered" evidence="6">
    <location>
        <begin position="252"/>
        <end position="280"/>
    </location>
</feature>
<comment type="caution">
    <text evidence="8">The sequence shown here is derived from an EMBL/GenBank/DDBJ whole genome shotgun (WGS) entry which is preliminary data.</text>
</comment>
<evidence type="ECO:0000256" key="6">
    <source>
        <dbReference type="SAM" id="MobiDB-lite"/>
    </source>
</evidence>
<evidence type="ECO:0000313" key="8">
    <source>
        <dbReference type="EMBL" id="GAT31353.1"/>
    </source>
</evidence>
<dbReference type="Gene3D" id="1.20.1250.20">
    <property type="entry name" value="MFS general substrate transporter like domains"/>
    <property type="match status" value="1"/>
</dbReference>
<feature type="transmembrane region" description="Helical" evidence="7">
    <location>
        <begin position="20"/>
        <end position="41"/>
    </location>
</feature>
<evidence type="ECO:0000256" key="5">
    <source>
        <dbReference type="ARBA" id="ARBA00023136"/>
    </source>
</evidence>
<name>A0A146G3D1_ASPKA</name>
<evidence type="ECO:0000256" key="1">
    <source>
        <dbReference type="ARBA" id="ARBA00004141"/>
    </source>
</evidence>
<dbReference type="GO" id="GO:0016020">
    <property type="term" value="C:membrane"/>
    <property type="evidence" value="ECO:0007669"/>
    <property type="project" value="UniProtKB-SubCell"/>
</dbReference>
<proteinExistence type="predicted"/>
<evidence type="ECO:0000256" key="4">
    <source>
        <dbReference type="ARBA" id="ARBA00022989"/>
    </source>
</evidence>